<dbReference type="InterPro" id="IPR045527">
    <property type="entry name" value="DUF6470"/>
</dbReference>
<organism evidence="1 2">
    <name type="scientific">Heyndrickxia sporothermodurans</name>
    <dbReference type="NCBI Taxonomy" id="46224"/>
    <lineage>
        <taxon>Bacteria</taxon>
        <taxon>Bacillati</taxon>
        <taxon>Bacillota</taxon>
        <taxon>Bacilli</taxon>
        <taxon>Bacillales</taxon>
        <taxon>Bacillaceae</taxon>
        <taxon>Heyndrickxia</taxon>
    </lineage>
</organism>
<dbReference type="EMBL" id="LQYN01000026">
    <property type="protein sequence ID" value="KYD09173.1"/>
    <property type="molecule type" value="Genomic_DNA"/>
</dbReference>
<dbReference type="AlphaFoldDB" id="A0A150LA08"/>
<evidence type="ECO:0000313" key="2">
    <source>
        <dbReference type="Proteomes" id="UP000075666"/>
    </source>
</evidence>
<dbReference type="OrthoDB" id="2112831at2"/>
<gene>
    <name evidence="1" type="ORF">B4102_2700</name>
</gene>
<dbReference type="PATRIC" id="fig|46224.3.peg.1902"/>
<evidence type="ECO:0008006" key="3">
    <source>
        <dbReference type="Google" id="ProtNLM"/>
    </source>
</evidence>
<dbReference type="Pfam" id="PF20074">
    <property type="entry name" value="DUF6470"/>
    <property type="match status" value="1"/>
</dbReference>
<proteinExistence type="predicted"/>
<reference evidence="1 2" key="1">
    <citation type="submission" date="2016-01" db="EMBL/GenBank/DDBJ databases">
        <title>Genome Sequences of Twelve Sporeforming Bacillus Species Isolated from Foods.</title>
        <authorList>
            <person name="Berendsen E.M."/>
            <person name="Wells-Bennik M.H."/>
            <person name="Krawcyk A.O."/>
            <person name="De Jong A."/>
            <person name="Holsappel S."/>
            <person name="Eijlander R.T."/>
            <person name="Kuipers O.P."/>
        </authorList>
    </citation>
    <scope>NUCLEOTIDE SEQUENCE [LARGE SCALE GENOMIC DNA]</scope>
    <source>
        <strain evidence="1 2">B4102</strain>
    </source>
</reference>
<comment type="caution">
    <text evidence="1">The sequence shown here is derived from an EMBL/GenBank/DDBJ whole genome shotgun (WGS) entry which is preliminary data.</text>
</comment>
<dbReference type="STRING" id="46224.B4102_2700"/>
<dbReference type="RefSeq" id="WP_066229117.1">
    <property type="nucleotide sequence ID" value="NZ_LQYN01000026.1"/>
</dbReference>
<name>A0A150LA08_9BACI</name>
<keyword evidence="2" id="KW-1185">Reference proteome</keyword>
<sequence length="185" mass="21253">MQVPQIRLQSQQAQINLQTIPATQTIEQPKAQMEIQQPHAELQIHTIPGKLSIDQTEAWEEMDIKSVFRRTEENAQYGKQKVMEGIARIASEGDQLMKIENSRKVIVEQSAQRALENQTFDTNITWIPSFFSVKTDYQPAEVTIDWNTHQANINVKTQKPIITYQPGEVTARLKQHQALNIDFTL</sequence>
<dbReference type="Proteomes" id="UP000075666">
    <property type="component" value="Unassembled WGS sequence"/>
</dbReference>
<accession>A0A150LA08</accession>
<evidence type="ECO:0000313" key="1">
    <source>
        <dbReference type="EMBL" id="KYD09173.1"/>
    </source>
</evidence>
<protein>
    <recommendedName>
        <fullName evidence="3">YviE</fullName>
    </recommendedName>
</protein>